<organism evidence="1 2">
    <name type="scientific">Portunus trituberculatus</name>
    <name type="common">Swimming crab</name>
    <name type="synonym">Neptunus trituberculatus</name>
    <dbReference type="NCBI Taxonomy" id="210409"/>
    <lineage>
        <taxon>Eukaryota</taxon>
        <taxon>Metazoa</taxon>
        <taxon>Ecdysozoa</taxon>
        <taxon>Arthropoda</taxon>
        <taxon>Crustacea</taxon>
        <taxon>Multicrustacea</taxon>
        <taxon>Malacostraca</taxon>
        <taxon>Eumalacostraca</taxon>
        <taxon>Eucarida</taxon>
        <taxon>Decapoda</taxon>
        <taxon>Pleocyemata</taxon>
        <taxon>Brachyura</taxon>
        <taxon>Eubrachyura</taxon>
        <taxon>Portunoidea</taxon>
        <taxon>Portunidae</taxon>
        <taxon>Portuninae</taxon>
        <taxon>Portunus</taxon>
    </lineage>
</organism>
<protein>
    <submittedName>
        <fullName evidence="1">Uncharacterized protein</fullName>
    </submittedName>
</protein>
<dbReference type="EMBL" id="VSRR010010406">
    <property type="protein sequence ID" value="MPC51776.1"/>
    <property type="molecule type" value="Genomic_DNA"/>
</dbReference>
<reference evidence="1 2" key="1">
    <citation type="submission" date="2019-05" db="EMBL/GenBank/DDBJ databases">
        <title>Another draft genome of Portunus trituberculatus and its Hox gene families provides insights of decapod evolution.</title>
        <authorList>
            <person name="Jeong J.-H."/>
            <person name="Song I."/>
            <person name="Kim S."/>
            <person name="Choi T."/>
            <person name="Kim D."/>
            <person name="Ryu S."/>
            <person name="Kim W."/>
        </authorList>
    </citation>
    <scope>NUCLEOTIDE SEQUENCE [LARGE SCALE GENOMIC DNA]</scope>
    <source>
        <tissue evidence="1">Muscle</tissue>
    </source>
</reference>
<name>A0A5B7G1Q3_PORTR</name>
<accession>A0A5B7G1Q3</accession>
<keyword evidence="2" id="KW-1185">Reference proteome</keyword>
<evidence type="ECO:0000313" key="1">
    <source>
        <dbReference type="EMBL" id="MPC51776.1"/>
    </source>
</evidence>
<dbReference type="AlphaFoldDB" id="A0A5B7G1Q3"/>
<proteinExistence type="predicted"/>
<gene>
    <name evidence="1" type="ORF">E2C01_045631</name>
</gene>
<dbReference type="Proteomes" id="UP000324222">
    <property type="component" value="Unassembled WGS sequence"/>
</dbReference>
<evidence type="ECO:0000313" key="2">
    <source>
        <dbReference type="Proteomes" id="UP000324222"/>
    </source>
</evidence>
<comment type="caution">
    <text evidence="1">The sequence shown here is derived from an EMBL/GenBank/DDBJ whole genome shotgun (WGS) entry which is preliminary data.</text>
</comment>
<sequence length="95" mass="10569">MIIPMKYEDSILRMSLARCSSISARTGMYFRRLMEGKESLKVSTALSSPAFYTPWAPAGMRMHEPHLDPFFGCGVVGITEGVPLEMYGFGFLTPV</sequence>